<comment type="subcellular location">
    <subcellularLocation>
        <location evidence="1">Nucleus</location>
    </subcellularLocation>
</comment>
<dbReference type="PANTHER" id="PTHR46481">
    <property type="entry name" value="ZINC FINGER BED DOMAIN-CONTAINING PROTEIN 4"/>
    <property type="match status" value="1"/>
</dbReference>
<evidence type="ECO:0000313" key="8">
    <source>
        <dbReference type="EMBL" id="EUC57374.1"/>
    </source>
</evidence>
<dbReference type="PANTHER" id="PTHR46481:SF10">
    <property type="entry name" value="ZINC FINGER BED DOMAIN-CONTAINING PROTEIN 39"/>
    <property type="match status" value="1"/>
</dbReference>
<feature type="region of interest" description="Disordered" evidence="6">
    <location>
        <begin position="731"/>
        <end position="753"/>
    </location>
</feature>
<keyword evidence="4" id="KW-0862">Zinc</keyword>
<evidence type="ECO:0000256" key="4">
    <source>
        <dbReference type="ARBA" id="ARBA00022833"/>
    </source>
</evidence>
<evidence type="ECO:0000256" key="5">
    <source>
        <dbReference type="ARBA" id="ARBA00023242"/>
    </source>
</evidence>
<dbReference type="EMBL" id="JATN01000322">
    <property type="protein sequence ID" value="EUC57374.1"/>
    <property type="molecule type" value="Genomic_DNA"/>
</dbReference>
<dbReference type="InterPro" id="IPR052035">
    <property type="entry name" value="ZnF_BED_domain_contain"/>
</dbReference>
<feature type="compositionally biased region" description="Acidic residues" evidence="6">
    <location>
        <begin position="731"/>
        <end position="743"/>
    </location>
</feature>
<comment type="caution">
    <text evidence="8">The sequence shown here is derived from an EMBL/GenBank/DDBJ whole genome shotgun (WGS) entry which is preliminary data.</text>
</comment>
<organism evidence="8 9">
    <name type="scientific">Rhizoctonia solani AG-3 Rhs1AP</name>
    <dbReference type="NCBI Taxonomy" id="1086054"/>
    <lineage>
        <taxon>Eukaryota</taxon>
        <taxon>Fungi</taxon>
        <taxon>Dikarya</taxon>
        <taxon>Basidiomycota</taxon>
        <taxon>Agaricomycotina</taxon>
        <taxon>Agaricomycetes</taxon>
        <taxon>Cantharellales</taxon>
        <taxon>Ceratobasidiaceae</taxon>
        <taxon>Rhizoctonia</taxon>
    </lineage>
</organism>
<dbReference type="AlphaFoldDB" id="X8J747"/>
<protein>
    <submittedName>
        <fullName evidence="8">HAT family dimerization protein</fullName>
    </submittedName>
</protein>
<feature type="region of interest" description="Disordered" evidence="6">
    <location>
        <begin position="108"/>
        <end position="131"/>
    </location>
</feature>
<dbReference type="GO" id="GO:0005634">
    <property type="term" value="C:nucleus"/>
    <property type="evidence" value="ECO:0007669"/>
    <property type="project" value="UniProtKB-SubCell"/>
</dbReference>
<evidence type="ECO:0000256" key="1">
    <source>
        <dbReference type="ARBA" id="ARBA00004123"/>
    </source>
</evidence>
<accession>X8J747</accession>
<proteinExistence type="predicted"/>
<gene>
    <name evidence="8" type="ORF">RSOL_219620</name>
</gene>
<keyword evidence="3" id="KW-0863">Zinc-finger</keyword>
<evidence type="ECO:0000259" key="7">
    <source>
        <dbReference type="Pfam" id="PF05699"/>
    </source>
</evidence>
<evidence type="ECO:0000256" key="6">
    <source>
        <dbReference type="SAM" id="MobiDB-lite"/>
    </source>
</evidence>
<reference evidence="9" key="1">
    <citation type="journal article" date="2014" name="Genome Announc.">
        <title>Draft genome sequence of the plant-pathogenic soil fungus Rhizoctonia solani anastomosis group 3 strain Rhs1AP.</title>
        <authorList>
            <person name="Cubeta M.A."/>
            <person name="Thomas E."/>
            <person name="Dean R.A."/>
            <person name="Jabaji S."/>
            <person name="Neate S.M."/>
            <person name="Tavantzis S."/>
            <person name="Toda T."/>
            <person name="Vilgalys R."/>
            <person name="Bharathan N."/>
            <person name="Fedorova-Abrams N."/>
            <person name="Pakala S.B."/>
            <person name="Pakala S.M."/>
            <person name="Zafar N."/>
            <person name="Joardar V."/>
            <person name="Losada L."/>
            <person name="Nierman W.C."/>
        </authorList>
    </citation>
    <scope>NUCLEOTIDE SEQUENCE [LARGE SCALE GENOMIC DNA]</scope>
    <source>
        <strain evidence="9">AG-3</strain>
    </source>
</reference>
<dbReference type="SUPFAM" id="SSF53098">
    <property type="entry name" value="Ribonuclease H-like"/>
    <property type="match status" value="1"/>
</dbReference>
<keyword evidence="2" id="KW-0479">Metal-binding</keyword>
<name>X8J747_9AGAM</name>
<feature type="domain" description="HAT C-terminal dimerisation" evidence="7">
    <location>
        <begin position="609"/>
        <end position="648"/>
    </location>
</feature>
<evidence type="ECO:0000256" key="2">
    <source>
        <dbReference type="ARBA" id="ARBA00022723"/>
    </source>
</evidence>
<dbReference type="GO" id="GO:0008270">
    <property type="term" value="F:zinc ion binding"/>
    <property type="evidence" value="ECO:0007669"/>
    <property type="project" value="UniProtKB-KW"/>
</dbReference>
<evidence type="ECO:0000313" key="9">
    <source>
        <dbReference type="Proteomes" id="UP000030108"/>
    </source>
</evidence>
<dbReference type="Proteomes" id="UP000030108">
    <property type="component" value="Unassembled WGS sequence"/>
</dbReference>
<dbReference type="GO" id="GO:0046983">
    <property type="term" value="F:protein dimerization activity"/>
    <property type="evidence" value="ECO:0007669"/>
    <property type="project" value="InterPro"/>
</dbReference>
<keyword evidence="5" id="KW-0539">Nucleus</keyword>
<sequence length="825" mass="94607">MSPKLWHWAYFQARAQLYSNPDAPKDFHGNNQNFENTWCTACIHDFKKCANESDEQLLAQGLISEIRSSKELLDSAIKNVHPVSGRREGFEVHIRRCNLIDKEAKTRLRRESTRGQHALSQGSPMVREQSSDSEVSATFDSLLLSRLSKAQQERFESDLCKLFVANGFAWQAVNHPQTRIFFQDWFPSAKLPDRNKLSGPILQNQVYASNMSMRQAIQGRLATGMSDGWKNIKRNSLLASMLSVDYKTYTVKVHDLSAEPKTADNHLSRVLADIDFAEKEHGVRVIAWVSDAGGDSRAMRVRLNRMHPHLLVFDCWAHQINLIVGDILRLNDRLVEAAADAIEITKWMLHHSYLLGLFRQERARSNAKSRELTLPAITRWTSHYLSFDSLNSQSTALRSLLINHSDAFRKSAGRSPEKKEQVERIMARIEDRSFWMKLAELKLYLEPLAIAANVSQAPTTRLDHVLIELGRLYYTFSKFAFNPAIIKCVLESLERRWGKADQDAFILAVFLNPFIRARLFNPRNTLLNRWGLYGIVKRVFRRVFRQENDLELHEAFNDYYESRNEFHPDRWPYEEVQASCDRTGKPFNMLEVWTGILPYNAPNAGRHQLAYLATHILSIVANSAGCERLFSEMGNIHTKRRNRLAYNKVFDTAVVRMDLKRKHAAEGLTRSRLKRQFGPQKIEPAFSPVVSASQIDQNDEAAEEIADVDMMDEDPGIDFRAVAAQLRQDVLDDEDPSDDEELPPADSITNPRSLEGLRPKRVRLFFGTRVAIELKELFDYETGDDKEGLGFFKQAGLVNLEKELEIYNLSTRELEEGIEYGIASD</sequence>
<dbReference type="OrthoDB" id="2423954at2759"/>
<dbReference type="Pfam" id="PF05699">
    <property type="entry name" value="Dimer_Tnp_hAT"/>
    <property type="match status" value="1"/>
</dbReference>
<evidence type="ECO:0000256" key="3">
    <source>
        <dbReference type="ARBA" id="ARBA00022771"/>
    </source>
</evidence>
<dbReference type="InterPro" id="IPR012337">
    <property type="entry name" value="RNaseH-like_sf"/>
</dbReference>
<dbReference type="InterPro" id="IPR008906">
    <property type="entry name" value="HATC_C_dom"/>
</dbReference>